<dbReference type="Proteomes" id="UP000186785">
    <property type="component" value="Unassembled WGS sequence"/>
</dbReference>
<keyword evidence="2" id="KW-0472">Membrane</keyword>
<protein>
    <recommendedName>
        <fullName evidence="3">Leucine rich repeat variant domain-containing protein</fullName>
    </recommendedName>
</protein>
<keyword evidence="2" id="KW-0812">Transmembrane</keyword>
<feature type="transmembrane region" description="Helical" evidence="2">
    <location>
        <begin position="109"/>
        <end position="131"/>
    </location>
</feature>
<comment type="caution">
    <text evidence="4">The sequence shown here is derived from an EMBL/GenBank/DDBJ whole genome shotgun (WGS) entry which is preliminary data.</text>
</comment>
<feature type="compositionally biased region" description="Polar residues" evidence="1">
    <location>
        <begin position="77"/>
        <end position="88"/>
    </location>
</feature>
<proteinExistence type="predicted"/>
<keyword evidence="5" id="KW-1185">Reference proteome</keyword>
<accession>A0A1Q5PQE8</accession>
<dbReference type="Pfam" id="PF25591">
    <property type="entry name" value="LRV_2"/>
    <property type="match status" value="1"/>
</dbReference>
<dbReference type="AlphaFoldDB" id="A0A1Q5PQE8"/>
<dbReference type="RefSeq" id="WP_073708671.1">
    <property type="nucleotide sequence ID" value="NZ_MQSV01000001.1"/>
</dbReference>
<evidence type="ECO:0000313" key="5">
    <source>
        <dbReference type="Proteomes" id="UP000186785"/>
    </source>
</evidence>
<dbReference type="EMBL" id="MQSV01000001">
    <property type="protein sequence ID" value="OKL49787.1"/>
    <property type="molecule type" value="Genomic_DNA"/>
</dbReference>
<evidence type="ECO:0000313" key="4">
    <source>
        <dbReference type="EMBL" id="OKL49787.1"/>
    </source>
</evidence>
<feature type="region of interest" description="Disordered" evidence="1">
    <location>
        <begin position="136"/>
        <end position="162"/>
    </location>
</feature>
<name>A0A1Q5PQE8_9ACTO</name>
<organism evidence="4 5">
    <name type="scientific">Boudabousia liubingyangii</name>
    <dbReference type="NCBI Taxonomy" id="1921764"/>
    <lineage>
        <taxon>Bacteria</taxon>
        <taxon>Bacillati</taxon>
        <taxon>Actinomycetota</taxon>
        <taxon>Actinomycetes</taxon>
        <taxon>Actinomycetales</taxon>
        <taxon>Actinomycetaceae</taxon>
        <taxon>Boudabousia</taxon>
    </lineage>
</organism>
<evidence type="ECO:0000259" key="3">
    <source>
        <dbReference type="Pfam" id="PF25591"/>
    </source>
</evidence>
<gene>
    <name evidence="4" type="ORF">BSR29_02230</name>
</gene>
<dbReference type="InterPro" id="IPR057893">
    <property type="entry name" value="LRV_2"/>
</dbReference>
<evidence type="ECO:0000256" key="2">
    <source>
        <dbReference type="SAM" id="Phobius"/>
    </source>
</evidence>
<feature type="domain" description="Leucine rich repeat variant" evidence="3">
    <location>
        <begin position="10"/>
        <end position="68"/>
    </location>
</feature>
<dbReference type="STRING" id="1921764.BSR28_00255"/>
<reference evidence="4 5" key="1">
    <citation type="submission" date="2016-11" db="EMBL/GenBank/DDBJ databases">
        <title>Actinomyces gypaetusis sp. nov. isolated from the vulture Gypaetus barbatus in Qinghai Tibet Plateau China.</title>
        <authorList>
            <person name="Meng X."/>
        </authorList>
    </citation>
    <scope>NUCLEOTIDE SEQUENCE [LARGE SCALE GENOMIC DNA]</scope>
    <source>
        <strain evidence="4 5">VUL4_2</strain>
    </source>
</reference>
<sequence>MSQPPMSFDPTEMLLDNPNLEPQALTEIVNSRPDLWQKVARHPKASPALLRYLQTHGDPQTKAEVSRRLASEIPMPGSNTQVEGNRANNLGGGNEPSHSAQPSGKRKSWIYAVIGLLVVASLFTMAGFWVYKSMHSGADSKSHNSSTTETNDGKSASPERVSVRKVPGMDFSKFDAEALTAPDKRLTLPGKHQGWITLGMNTDASGQFLLIPYHFHEESDYQLYRVDDLLRGEEGKEVKPLKTIFPEKQKGKMQGLIGEYLLSLSPEGKVELVQLSDLNKVVKTQTLDLPTNCESPVLLPSPQGHDHLRYYCFNKEDKLAISTDLKLQEGKIVVGETTKTVGLPDITLSEAQLSYMLNGGIFSVSKPRQDVVRFKSSLTGKSYDLEYRTLTETTYLKDGGLVIYSGGYIDVDPFTVVLSPEGDKLLELAAHIRISQTLTSAEVAKFLKQNQQDLSEATEQGLKSNDELTFMMAADGKVLKLDMVNDSVMIVSLLRENKGAYTGISGTTFECDKSEKGNPNLLDCSMVPGGFEWANSEAGGPFLLHPKVVISLDSDGKTNIWGPKVHD</sequence>
<feature type="compositionally biased region" description="Polar residues" evidence="1">
    <location>
        <begin position="143"/>
        <end position="154"/>
    </location>
</feature>
<feature type="region of interest" description="Disordered" evidence="1">
    <location>
        <begin position="71"/>
        <end position="104"/>
    </location>
</feature>
<evidence type="ECO:0000256" key="1">
    <source>
        <dbReference type="SAM" id="MobiDB-lite"/>
    </source>
</evidence>
<keyword evidence="2" id="KW-1133">Transmembrane helix</keyword>